<dbReference type="Pfam" id="PF05597">
    <property type="entry name" value="Phasin"/>
    <property type="match status" value="1"/>
</dbReference>
<proteinExistence type="predicted"/>
<dbReference type="InterPro" id="IPR008769">
    <property type="entry name" value="PhaF_PhaI"/>
</dbReference>
<dbReference type="Proteomes" id="UP001055025">
    <property type="component" value="Unassembled WGS sequence"/>
</dbReference>
<organism evidence="2 3">
    <name type="scientific">Granulimonas faecalis</name>
    <dbReference type="NCBI Taxonomy" id="2894155"/>
    <lineage>
        <taxon>Bacteria</taxon>
        <taxon>Bacillati</taxon>
        <taxon>Actinomycetota</taxon>
        <taxon>Coriobacteriia</taxon>
        <taxon>Coriobacteriales</taxon>
        <taxon>Kribbibacteriaceae</taxon>
        <taxon>Granulimonas</taxon>
    </lineage>
</organism>
<keyword evidence="3" id="KW-1185">Reference proteome</keyword>
<evidence type="ECO:0000256" key="1">
    <source>
        <dbReference type="SAM" id="MobiDB-lite"/>
    </source>
</evidence>
<comment type="caution">
    <text evidence="2">The sequence shown here is derived from an EMBL/GenBank/DDBJ whole genome shotgun (WGS) entry which is preliminary data.</text>
</comment>
<protein>
    <recommendedName>
        <fullName evidence="4">Poly(Hydroxyalkanoate) granule-associated protein</fullName>
    </recommendedName>
</protein>
<name>A0AAV5B2Q8_9ACTN</name>
<evidence type="ECO:0008006" key="4">
    <source>
        <dbReference type="Google" id="ProtNLM"/>
    </source>
</evidence>
<dbReference type="RefSeq" id="WP_135978791.1">
    <property type="nucleotide sequence ID" value="NZ_BQKC01000001.1"/>
</dbReference>
<feature type="compositionally biased region" description="Acidic residues" evidence="1">
    <location>
        <begin position="108"/>
        <end position="133"/>
    </location>
</feature>
<gene>
    <name evidence="2" type="ORF">ATOP_13690</name>
</gene>
<dbReference type="AlphaFoldDB" id="A0AAV5B2Q8"/>
<dbReference type="EMBL" id="BQKC01000001">
    <property type="protein sequence ID" value="GJM55714.1"/>
    <property type="molecule type" value="Genomic_DNA"/>
</dbReference>
<evidence type="ECO:0000313" key="3">
    <source>
        <dbReference type="Proteomes" id="UP001055025"/>
    </source>
</evidence>
<feature type="region of interest" description="Disordered" evidence="1">
    <location>
        <begin position="104"/>
        <end position="133"/>
    </location>
</feature>
<reference evidence="2" key="1">
    <citation type="journal article" date="2022" name="Int. J. Syst. Evol. Microbiol.">
        <title>Granulimonas faecalis gen. nov., sp. nov., and Leptogranulimonas caecicola gen. nov., sp. nov., novel lactate-producing Atopobiaceae bacteria isolated from mouse intestines, and an emended description of the family Atopobiaceae.</title>
        <authorList>
            <person name="Morinaga K."/>
            <person name="Kusada H."/>
            <person name="Sakamoto S."/>
            <person name="Murakami T."/>
            <person name="Toyoda A."/>
            <person name="Mori H."/>
            <person name="Meng X.Y."/>
            <person name="Takashino M."/>
            <person name="Murotomi K."/>
            <person name="Tamaki H."/>
        </authorList>
    </citation>
    <scope>NUCLEOTIDE SEQUENCE</scope>
    <source>
        <strain evidence="2">OPF53</strain>
    </source>
</reference>
<evidence type="ECO:0000313" key="2">
    <source>
        <dbReference type="EMBL" id="GJM55714.1"/>
    </source>
</evidence>
<sequence>MADDRKNPIEGLGDIAHNVFLAGVGAAAIVGERAGQVVDDLVKKGELTVQQGKVVNEELSQKAAGVVNETTENLIKTHLKNMTPEQRAEFVANVRSMADDIEAKAQEASDEAAADADDAAEAVEADAIEVDED</sequence>
<accession>A0AAV5B2Q8</accession>